<accession>X1G232</accession>
<dbReference type="AlphaFoldDB" id="X1G232"/>
<name>X1G232_9ZZZZ</name>
<feature type="non-terminal residue" evidence="1">
    <location>
        <position position="140"/>
    </location>
</feature>
<gene>
    <name evidence="1" type="ORF">S03H2_22297</name>
</gene>
<dbReference type="InterPro" id="IPR015422">
    <property type="entry name" value="PyrdxlP-dep_Trfase_small"/>
</dbReference>
<dbReference type="PANTHER" id="PTHR42806:SF1">
    <property type="entry name" value="GLYCINE DEHYDROGENASE (DECARBOXYLATING)"/>
    <property type="match status" value="1"/>
</dbReference>
<comment type="caution">
    <text evidence="1">The sequence shown here is derived from an EMBL/GenBank/DDBJ whole genome shotgun (WGS) entry which is preliminary data.</text>
</comment>
<evidence type="ECO:0000313" key="1">
    <source>
        <dbReference type="EMBL" id="GAH35639.1"/>
    </source>
</evidence>
<dbReference type="Gene3D" id="3.40.640.10">
    <property type="entry name" value="Type I PLP-dependent aspartate aminotransferase-like (Major domain)"/>
    <property type="match status" value="1"/>
</dbReference>
<dbReference type="InterPro" id="IPR015421">
    <property type="entry name" value="PyrdxlP-dep_Trfase_major"/>
</dbReference>
<dbReference type="EMBL" id="BARU01011985">
    <property type="protein sequence ID" value="GAH35639.1"/>
    <property type="molecule type" value="Genomic_DNA"/>
</dbReference>
<dbReference type="InterPro" id="IPR023010">
    <property type="entry name" value="GcvPA"/>
</dbReference>
<reference evidence="1" key="1">
    <citation type="journal article" date="2014" name="Front. Microbiol.">
        <title>High frequency of phylogenetically diverse reductive dehalogenase-homologous genes in deep subseafloor sedimentary metagenomes.</title>
        <authorList>
            <person name="Kawai M."/>
            <person name="Futagami T."/>
            <person name="Toyoda A."/>
            <person name="Takaki Y."/>
            <person name="Nishi S."/>
            <person name="Hori S."/>
            <person name="Arai W."/>
            <person name="Tsubouchi T."/>
            <person name="Morono Y."/>
            <person name="Uchiyama I."/>
            <person name="Ito T."/>
            <person name="Fujiyama A."/>
            <person name="Inagaki F."/>
            <person name="Takami H."/>
        </authorList>
    </citation>
    <scope>NUCLEOTIDE SEQUENCE</scope>
    <source>
        <strain evidence="1">Expedition CK06-06</strain>
    </source>
</reference>
<sequence>MAEKAAEAVAALSFSFPLVYKIRHHPLPPVLPLFTIEHNSPLFFIASRDEEEYVAEYPSYLISITDTIEKGEYGFGMCAFERTSMGARDKGKDWVGTGTGLWTITAAVYMALMGPNGFREIGQTILQKSHYAIKLLSEVK</sequence>
<proteinExistence type="predicted"/>
<dbReference type="PANTHER" id="PTHR42806">
    <property type="entry name" value="GLYCINE CLEAVAGE SYSTEM P-PROTEIN"/>
    <property type="match status" value="1"/>
</dbReference>
<dbReference type="Gene3D" id="3.90.1150.10">
    <property type="entry name" value="Aspartate Aminotransferase, domain 1"/>
    <property type="match status" value="1"/>
</dbReference>
<dbReference type="GO" id="GO:0009116">
    <property type="term" value="P:nucleoside metabolic process"/>
    <property type="evidence" value="ECO:0007669"/>
    <property type="project" value="InterPro"/>
</dbReference>
<protein>
    <submittedName>
        <fullName evidence="1">Uncharacterized protein</fullName>
    </submittedName>
</protein>
<organism evidence="1">
    <name type="scientific">marine sediment metagenome</name>
    <dbReference type="NCBI Taxonomy" id="412755"/>
    <lineage>
        <taxon>unclassified sequences</taxon>
        <taxon>metagenomes</taxon>
        <taxon>ecological metagenomes</taxon>
    </lineage>
</organism>
<dbReference type="GO" id="GO:0004375">
    <property type="term" value="F:glycine dehydrogenase (decarboxylating) activity"/>
    <property type="evidence" value="ECO:0007669"/>
    <property type="project" value="InterPro"/>
</dbReference>